<evidence type="ECO:0000313" key="4">
    <source>
        <dbReference type="EMBL" id="CED83343.1"/>
    </source>
</evidence>
<dbReference type="AlphaFoldDB" id="A0A0F7STJ6"/>
<keyword evidence="1" id="KW-0812">Transmembrane</keyword>
<dbReference type="GO" id="GO:0005737">
    <property type="term" value="C:cytoplasm"/>
    <property type="evidence" value="ECO:0007669"/>
    <property type="project" value="TreeGrafter"/>
</dbReference>
<evidence type="ECO:0000259" key="3">
    <source>
        <dbReference type="Pfam" id="PF08546"/>
    </source>
</evidence>
<dbReference type="SUPFAM" id="SSF48179">
    <property type="entry name" value="6-phosphogluconate dehydrogenase C-terminal domain-like"/>
    <property type="match status" value="1"/>
</dbReference>
<sequence length="320" mass="36057">MTSTTKQPLEILLVGFGAVGVVYAYMFEKSAQAKVTAVARSNFELINQKGIHIESPSKFGSIPGWKPSRLVHSVEDALDREYDYVVVTTKSLPDVYPVERILEPIIKARKTKTFVLIQRDRCDHPYLKRLEIGVYHPPSIDRPSAESYKAPSSTESQLADLNRFVEMLKSGEGNVKIEDDMELIRFKKNVWNCCWASLACLARAPLMDFIGENEIDLIGPSVLEFCNEVAAIGYKARLPLPENFGQFIYDGTVSFRREKGGKHKPSALVDLETGRPLEIEVTVGNVLKMARRLNIKDEEIKILRLVYGLGRVLQKKALEN</sequence>
<protein>
    <submittedName>
        <fullName evidence="4">PanE, apbA</fullName>
    </submittedName>
</protein>
<dbReference type="InterPro" id="IPR036291">
    <property type="entry name" value="NAD(P)-bd_dom_sf"/>
</dbReference>
<keyword evidence="1" id="KW-0472">Membrane</keyword>
<accession>A0A0F7STJ6</accession>
<dbReference type="InterPro" id="IPR051402">
    <property type="entry name" value="KPR-Related"/>
</dbReference>
<proteinExistence type="predicted"/>
<keyword evidence="1" id="KW-1133">Transmembrane helix</keyword>
<reference evidence="4" key="1">
    <citation type="submission" date="2014-08" db="EMBL/GenBank/DDBJ databases">
        <authorList>
            <person name="Sharma Rahul"/>
            <person name="Thines Marco"/>
        </authorList>
    </citation>
    <scope>NUCLEOTIDE SEQUENCE</scope>
</reference>
<dbReference type="InterPro" id="IPR008927">
    <property type="entry name" value="6-PGluconate_DH-like_C_sf"/>
</dbReference>
<feature type="domain" description="Ketopantoate reductase N-terminal" evidence="2">
    <location>
        <begin position="11"/>
        <end position="109"/>
    </location>
</feature>
<dbReference type="InterPro" id="IPR013752">
    <property type="entry name" value="KPA_reductase"/>
</dbReference>
<evidence type="ECO:0000256" key="1">
    <source>
        <dbReference type="SAM" id="Phobius"/>
    </source>
</evidence>
<name>A0A0F7STJ6_PHARH</name>
<dbReference type="PANTHER" id="PTHR21708:SF43">
    <property type="entry name" value="KETOPANTOATE REDUCTASE C-TERMINAL DOMAIN-CONTAINING PROTEIN"/>
    <property type="match status" value="1"/>
</dbReference>
<organism evidence="4">
    <name type="scientific">Phaffia rhodozyma</name>
    <name type="common">Yeast</name>
    <name type="synonym">Xanthophyllomyces dendrorhous</name>
    <dbReference type="NCBI Taxonomy" id="264483"/>
    <lineage>
        <taxon>Eukaryota</taxon>
        <taxon>Fungi</taxon>
        <taxon>Dikarya</taxon>
        <taxon>Basidiomycota</taxon>
        <taxon>Agaricomycotina</taxon>
        <taxon>Tremellomycetes</taxon>
        <taxon>Cystofilobasidiales</taxon>
        <taxon>Mrakiaceae</taxon>
        <taxon>Phaffia</taxon>
    </lineage>
</organism>
<dbReference type="PANTHER" id="PTHR21708">
    <property type="entry name" value="PROBABLE 2-DEHYDROPANTOATE 2-REDUCTASE"/>
    <property type="match status" value="1"/>
</dbReference>
<dbReference type="Gene3D" id="1.10.1040.10">
    <property type="entry name" value="N-(1-d-carboxylethyl)-l-norvaline Dehydrogenase, domain 2"/>
    <property type="match status" value="1"/>
</dbReference>
<feature type="transmembrane region" description="Helical" evidence="1">
    <location>
        <begin position="9"/>
        <end position="27"/>
    </location>
</feature>
<dbReference type="EMBL" id="LN483142">
    <property type="protein sequence ID" value="CED83343.1"/>
    <property type="molecule type" value="Genomic_DNA"/>
</dbReference>
<dbReference type="Pfam" id="PF08546">
    <property type="entry name" value="ApbA_C"/>
    <property type="match status" value="1"/>
</dbReference>
<dbReference type="InterPro" id="IPR013328">
    <property type="entry name" value="6PGD_dom2"/>
</dbReference>
<evidence type="ECO:0000259" key="2">
    <source>
        <dbReference type="Pfam" id="PF02558"/>
    </source>
</evidence>
<dbReference type="Pfam" id="PF02558">
    <property type="entry name" value="ApbA"/>
    <property type="match status" value="1"/>
</dbReference>
<feature type="domain" description="Ketopantoate reductase C-terminal" evidence="3">
    <location>
        <begin position="180"/>
        <end position="309"/>
    </location>
</feature>
<dbReference type="InterPro" id="IPR013332">
    <property type="entry name" value="KPR_N"/>
</dbReference>
<dbReference type="Gene3D" id="3.40.50.720">
    <property type="entry name" value="NAD(P)-binding Rossmann-like Domain"/>
    <property type="match status" value="1"/>
</dbReference>
<dbReference type="SUPFAM" id="SSF51735">
    <property type="entry name" value="NAD(P)-binding Rossmann-fold domains"/>
    <property type="match status" value="1"/>
</dbReference>